<sequence length="461" mass="52258">MLGQIISDRYQLQQSLGRSGQQTFLALDLQTQQLVVLKLLKFGGDLNWEQVRLFEREASILQQLSHPAIPRYLDSFELDLPQCKGFALVQTYLEARSLEEHLQAGRSFSESEIRQVAEQLLEILAYLHTQKPAIVHRDIKPSNVLLRDRSGHRVGQVYLVDFGAVQNLIAAKGSTITVVGTYGYMPPEQFGGRATPASDLYSLGATLVYLVTGIHPADLPQENLRIRFEAKANLSPAFSRWLRKMIEPSLERRFQSVPQALQALRHPEAVVSTRSPDRPLGTRIRLSKNQTTLTISLPQPAIEAAVPLPSVRGWGCLLAFLLSYVWILWLAIAVVNRVAVSLISYLLEKQISFGSRWVKVSYTLCGFVPLLARKMPLQQVSQLERREASYQKSDWGYLKNQAEITLWLGNYPCTLKKLGGLTTPELDWLEHELSDWFEVPVRHQNIQLTDLHPPHWDNSPK</sequence>
<dbReference type="CDD" id="cd14014">
    <property type="entry name" value="STKc_PknB_like"/>
    <property type="match status" value="1"/>
</dbReference>
<dbReference type="SUPFAM" id="SSF56112">
    <property type="entry name" value="Protein kinase-like (PK-like)"/>
    <property type="match status" value="1"/>
</dbReference>
<keyword evidence="5" id="KW-0808">Transferase</keyword>
<dbReference type="InterPro" id="IPR000719">
    <property type="entry name" value="Prot_kinase_dom"/>
</dbReference>
<dbReference type="InterPro" id="IPR011009">
    <property type="entry name" value="Kinase-like_dom_sf"/>
</dbReference>
<proteinExistence type="predicted"/>
<dbReference type="Pfam" id="PF00069">
    <property type="entry name" value="Pkinase"/>
    <property type="match status" value="1"/>
</dbReference>
<evidence type="ECO:0000259" key="4">
    <source>
        <dbReference type="PROSITE" id="PS50011"/>
    </source>
</evidence>
<keyword evidence="5" id="KW-0723">Serine/threonine-protein kinase</keyword>
<feature type="transmembrane region" description="Helical" evidence="3">
    <location>
        <begin position="317"/>
        <end position="347"/>
    </location>
</feature>
<keyword evidence="2" id="KW-0067">ATP-binding</keyword>
<dbReference type="PANTHER" id="PTHR24363">
    <property type="entry name" value="SERINE/THREONINE PROTEIN KINASE"/>
    <property type="match status" value="1"/>
</dbReference>
<evidence type="ECO:0000256" key="1">
    <source>
        <dbReference type="ARBA" id="ARBA00022741"/>
    </source>
</evidence>
<dbReference type="SMART" id="SM00220">
    <property type="entry name" value="S_TKc"/>
    <property type="match status" value="1"/>
</dbReference>
<keyword evidence="6" id="KW-1185">Reference proteome</keyword>
<organism evidence="5 6">
    <name type="scientific">Almyronema epifaneia S1</name>
    <dbReference type="NCBI Taxonomy" id="2991925"/>
    <lineage>
        <taxon>Bacteria</taxon>
        <taxon>Bacillati</taxon>
        <taxon>Cyanobacteriota</taxon>
        <taxon>Cyanophyceae</taxon>
        <taxon>Nodosilineales</taxon>
        <taxon>Nodosilineaceae</taxon>
        <taxon>Almyronema</taxon>
        <taxon>Almyronema epifaneia</taxon>
    </lineage>
</organism>
<gene>
    <name evidence="5" type="ORF">ACFVKH_12790</name>
</gene>
<evidence type="ECO:0000313" key="6">
    <source>
        <dbReference type="Proteomes" id="UP001600165"/>
    </source>
</evidence>
<dbReference type="InterPro" id="IPR008271">
    <property type="entry name" value="Ser/Thr_kinase_AS"/>
</dbReference>
<feature type="domain" description="Protein kinase" evidence="4">
    <location>
        <begin position="10"/>
        <end position="269"/>
    </location>
</feature>
<dbReference type="PROSITE" id="PS50011">
    <property type="entry name" value="PROTEIN_KINASE_DOM"/>
    <property type="match status" value="1"/>
</dbReference>
<dbReference type="GO" id="GO:0004674">
    <property type="term" value="F:protein serine/threonine kinase activity"/>
    <property type="evidence" value="ECO:0007669"/>
    <property type="project" value="UniProtKB-KW"/>
</dbReference>
<name>A0ABW6IG41_9CYAN</name>
<protein>
    <submittedName>
        <fullName evidence="5">Serine/threonine protein kinase</fullName>
    </submittedName>
</protein>
<dbReference type="Gene3D" id="1.10.510.10">
    <property type="entry name" value="Transferase(Phosphotransferase) domain 1"/>
    <property type="match status" value="1"/>
</dbReference>
<dbReference type="PROSITE" id="PS00108">
    <property type="entry name" value="PROTEIN_KINASE_ST"/>
    <property type="match status" value="1"/>
</dbReference>
<evidence type="ECO:0000256" key="3">
    <source>
        <dbReference type="SAM" id="Phobius"/>
    </source>
</evidence>
<accession>A0ABW6IG41</accession>
<keyword evidence="5" id="KW-0418">Kinase</keyword>
<keyword evidence="1" id="KW-0547">Nucleotide-binding</keyword>
<evidence type="ECO:0000313" key="5">
    <source>
        <dbReference type="EMBL" id="MFE4107165.1"/>
    </source>
</evidence>
<reference evidence="5 6" key="1">
    <citation type="submission" date="2024-10" db="EMBL/GenBank/DDBJ databases">
        <authorList>
            <person name="Ratan Roy A."/>
            <person name="Morales Sandoval P.H."/>
            <person name="De Los Santos Villalobos S."/>
            <person name="Chakraborty S."/>
            <person name="Mukherjee J."/>
        </authorList>
    </citation>
    <scope>NUCLEOTIDE SEQUENCE [LARGE SCALE GENOMIC DNA]</scope>
    <source>
        <strain evidence="5 6">S1</strain>
    </source>
</reference>
<dbReference type="Proteomes" id="UP001600165">
    <property type="component" value="Unassembled WGS sequence"/>
</dbReference>
<keyword evidence="3" id="KW-1133">Transmembrane helix</keyword>
<dbReference type="Gene3D" id="3.30.200.20">
    <property type="entry name" value="Phosphorylase Kinase, domain 1"/>
    <property type="match status" value="1"/>
</dbReference>
<evidence type="ECO:0000256" key="2">
    <source>
        <dbReference type="ARBA" id="ARBA00022840"/>
    </source>
</evidence>
<keyword evidence="3" id="KW-0812">Transmembrane</keyword>
<dbReference type="RefSeq" id="WP_377965618.1">
    <property type="nucleotide sequence ID" value="NZ_JBHZOL010000079.1"/>
</dbReference>
<keyword evidence="3" id="KW-0472">Membrane</keyword>
<dbReference type="PANTHER" id="PTHR24363:SF7">
    <property type="entry name" value="SERINE_THREONINE-PROTEIN KINASE-LIKE PROTEIN E"/>
    <property type="match status" value="1"/>
</dbReference>
<comment type="caution">
    <text evidence="5">The sequence shown here is derived from an EMBL/GenBank/DDBJ whole genome shotgun (WGS) entry which is preliminary data.</text>
</comment>
<dbReference type="EMBL" id="JBHZOL010000079">
    <property type="protein sequence ID" value="MFE4107165.1"/>
    <property type="molecule type" value="Genomic_DNA"/>
</dbReference>